<comment type="caution">
    <text evidence="2">The sequence shown here is derived from an EMBL/GenBank/DDBJ whole genome shotgun (WGS) entry which is preliminary data.</text>
</comment>
<evidence type="ECO:0000256" key="1">
    <source>
        <dbReference type="SAM" id="Phobius"/>
    </source>
</evidence>
<feature type="transmembrane region" description="Helical" evidence="1">
    <location>
        <begin position="137"/>
        <end position="156"/>
    </location>
</feature>
<proteinExistence type="predicted"/>
<dbReference type="PATRIC" id="fig|1217690.3.peg.1910"/>
<dbReference type="Proteomes" id="UP000014041">
    <property type="component" value="Unassembled WGS sequence"/>
</dbReference>
<feature type="transmembrane region" description="Helical" evidence="1">
    <location>
        <begin position="230"/>
        <end position="247"/>
    </location>
</feature>
<feature type="transmembrane region" description="Helical" evidence="1">
    <location>
        <begin position="51"/>
        <end position="81"/>
    </location>
</feature>
<dbReference type="InterPro" id="IPR037997">
    <property type="entry name" value="Dgk1-like"/>
</dbReference>
<feature type="transmembrane region" description="Helical" evidence="1">
    <location>
        <begin position="177"/>
        <end position="197"/>
    </location>
</feature>
<dbReference type="AlphaFoldDB" id="R8Y083"/>
<dbReference type="RefSeq" id="WP_016138741.1">
    <property type="nucleotide sequence ID" value="NZ_KB976986.1"/>
</dbReference>
<dbReference type="HOGENOM" id="CLU_1118282_0_0_6"/>
<feature type="transmembrane region" description="Helical" evidence="1">
    <location>
        <begin position="12"/>
        <end position="31"/>
    </location>
</feature>
<reference evidence="2 3" key="1">
    <citation type="submission" date="2013-02" db="EMBL/GenBank/DDBJ databases">
        <title>The Genome Sequence of Acinetobacter sp. ANC 3811.</title>
        <authorList>
            <consortium name="The Broad Institute Genome Sequencing Platform"/>
            <consortium name="The Broad Institute Genome Sequencing Center for Infectious Disease"/>
            <person name="Cerqueira G."/>
            <person name="Feldgarden M."/>
            <person name="Courvalin P."/>
            <person name="Perichon B."/>
            <person name="Grillot-Courvalin C."/>
            <person name="Clermont D."/>
            <person name="Rocha E."/>
            <person name="Yoon E.-J."/>
            <person name="Nemec A."/>
            <person name="Walker B."/>
            <person name="Young S.K."/>
            <person name="Zeng Q."/>
            <person name="Gargeya S."/>
            <person name="Fitzgerald M."/>
            <person name="Haas B."/>
            <person name="Abouelleil A."/>
            <person name="Alvarado L."/>
            <person name="Arachchi H.M."/>
            <person name="Berlin A.M."/>
            <person name="Chapman S.B."/>
            <person name="Dewar J."/>
            <person name="Goldberg J."/>
            <person name="Griggs A."/>
            <person name="Gujja S."/>
            <person name="Hansen M."/>
            <person name="Howarth C."/>
            <person name="Imamovic A."/>
            <person name="Larimer J."/>
            <person name="McCowan C."/>
            <person name="Murphy C."/>
            <person name="Neiman D."/>
            <person name="Pearson M."/>
            <person name="Priest M."/>
            <person name="Roberts A."/>
            <person name="Saif S."/>
            <person name="Shea T."/>
            <person name="Sisk P."/>
            <person name="Sykes S."/>
            <person name="Wortman J."/>
            <person name="Nusbaum C."/>
            <person name="Birren B."/>
        </authorList>
    </citation>
    <scope>NUCLEOTIDE SEQUENCE [LARGE SCALE GENOMIC DNA]</scope>
    <source>
        <strain evidence="2 3">ANC 3811</strain>
    </source>
</reference>
<accession>R8Y083</accession>
<keyword evidence="1" id="KW-0812">Transmembrane</keyword>
<dbReference type="EMBL" id="APQJ01000008">
    <property type="protein sequence ID" value="EOQ62833.1"/>
    <property type="molecule type" value="Genomic_DNA"/>
</dbReference>
<evidence type="ECO:0008006" key="4">
    <source>
        <dbReference type="Google" id="ProtNLM"/>
    </source>
</evidence>
<keyword evidence="1" id="KW-1133">Transmembrane helix</keyword>
<feature type="transmembrane region" description="Helical" evidence="1">
    <location>
        <begin position="203"/>
        <end position="223"/>
    </location>
</feature>
<protein>
    <recommendedName>
        <fullName evidence="4">Phosphatidate cytidylyltransferase</fullName>
    </recommendedName>
</protein>
<keyword evidence="1" id="KW-0472">Membrane</keyword>
<dbReference type="GO" id="GO:0004143">
    <property type="term" value="F:ATP-dependent diacylglycerol kinase activity"/>
    <property type="evidence" value="ECO:0007669"/>
    <property type="project" value="InterPro"/>
</dbReference>
<dbReference type="PANTHER" id="PTHR31303">
    <property type="entry name" value="CTP-DEPENDENT DIACYLGLYCEROL KINASE 1"/>
    <property type="match status" value="1"/>
</dbReference>
<evidence type="ECO:0000313" key="2">
    <source>
        <dbReference type="EMBL" id="EOQ62833.1"/>
    </source>
</evidence>
<dbReference type="PANTHER" id="PTHR31303:SF1">
    <property type="entry name" value="CTP-DEPENDENT DIACYLGLYCEROL KINASE 1"/>
    <property type="match status" value="1"/>
</dbReference>
<feature type="transmembrane region" description="Helical" evidence="1">
    <location>
        <begin position="110"/>
        <end position="131"/>
    </location>
</feature>
<name>R8Y083_ACICA</name>
<gene>
    <name evidence="2" type="ORF">F935_01924</name>
</gene>
<organism evidence="2 3">
    <name type="scientific">Acinetobacter calcoaceticus ANC 3811</name>
    <dbReference type="NCBI Taxonomy" id="1217690"/>
    <lineage>
        <taxon>Bacteria</taxon>
        <taxon>Pseudomonadati</taxon>
        <taxon>Pseudomonadota</taxon>
        <taxon>Gammaproteobacteria</taxon>
        <taxon>Moraxellales</taxon>
        <taxon>Moraxellaceae</taxon>
        <taxon>Acinetobacter</taxon>
        <taxon>Acinetobacter calcoaceticus/baumannii complex</taxon>
    </lineage>
</organism>
<sequence>MSLDLSNISWIRLLIYLVISTFFLGNLSTYLKRKILWHDGYSRKLNHFGHMVISTPLLAFLPVNILIPTVFVGSILVILIYGLSSISKKRYIYGIVEGSLRERDNPRKRFFFFFPLITGNIALIFCVLNYPLDYVRIAFFTVAFADGFAEPVGLKFGANNKYKVKDYIWGGENKKSAAGSFIVFLFSFLICFLFFLYLKEFSISILILSLIYGVLIFIVEAISPRGMDNMNIFIFSPLFLIFLDNFFV</sequence>
<evidence type="ECO:0000313" key="3">
    <source>
        <dbReference type="Proteomes" id="UP000014041"/>
    </source>
</evidence>